<dbReference type="InterPro" id="IPR037066">
    <property type="entry name" value="Plug_dom_sf"/>
</dbReference>
<name>A0ABY6CLX8_9BACT</name>
<protein>
    <submittedName>
        <fullName evidence="2">TonB-dependent receptor</fullName>
    </submittedName>
</protein>
<dbReference type="RefSeq" id="WP_262308838.1">
    <property type="nucleotide sequence ID" value="NZ_CP106679.1"/>
</dbReference>
<gene>
    <name evidence="2" type="ORF">N6H18_13670</name>
</gene>
<feature type="chain" id="PRO_5045268222" evidence="1">
    <location>
        <begin position="24"/>
        <end position="786"/>
    </location>
</feature>
<reference evidence="2" key="1">
    <citation type="submission" date="2022-09" db="EMBL/GenBank/DDBJ databases">
        <title>Comparative genomics and taxonomic characterization of three novel marine species of genus Reichenbachiella exhibiting antioxidant and polysaccharide degradation activities.</title>
        <authorList>
            <person name="Muhammad N."/>
            <person name="Lee Y.-J."/>
            <person name="Ko J."/>
            <person name="Kim S.-G."/>
        </authorList>
    </citation>
    <scope>NUCLEOTIDE SEQUENCE</scope>
    <source>
        <strain evidence="2">BKB1-1</strain>
    </source>
</reference>
<evidence type="ECO:0000313" key="2">
    <source>
        <dbReference type="EMBL" id="UXP31399.1"/>
    </source>
</evidence>
<accession>A0ABY6CLX8</accession>
<keyword evidence="3" id="KW-1185">Reference proteome</keyword>
<dbReference type="EMBL" id="CP106679">
    <property type="protein sequence ID" value="UXP31399.1"/>
    <property type="molecule type" value="Genomic_DNA"/>
</dbReference>
<dbReference type="Gene3D" id="2.60.40.1120">
    <property type="entry name" value="Carboxypeptidase-like, regulatory domain"/>
    <property type="match status" value="1"/>
</dbReference>
<dbReference type="Gene3D" id="2.170.130.10">
    <property type="entry name" value="TonB-dependent receptor, plug domain"/>
    <property type="match status" value="1"/>
</dbReference>
<evidence type="ECO:0000313" key="3">
    <source>
        <dbReference type="Proteomes" id="UP001065174"/>
    </source>
</evidence>
<sequence length="786" mass="87724">MSPKQIIISLTLILLMSRGSAFAQNMTQNIRGIITDQDSKSPVIGANVIVIGSDPIKGAVTDVDGSFKITNAEVGRLSLKISIIGYEDKTLPNLLLSSAKELILDITMEESFEKLDEVVVTAQKDKSEVLNEMSLVSARSFSVDETKRFAGSFADPARMVSAFAGVTNSPDGNNDIIVRGNSPKGILWRLEGIEIPNPNHFSNDGATGGPINALSSNMLSNSDFMSGAFAPEYGNALSGVFDMRLRRGNNEEREYTLGLSTLGIDFALEGPFKTDYDGSYLLNYRYSSLDLIDKTGIVDFGGVPKYQDLSFNIQLPVNNKHSFSLFGLGGISSIAVEDIWEDDDEILGKGEFNNKMGTIGLTYNYLINSRSYLKSYIALSGTTLYSTYNKAEDNDSGNFYNAYNEDFTKTYIRTSMTYGYKINTRQKVEIGVINNQIGYNMVQNAWNVEKDQIQNVLEDDGHTYRTQGFVTWKYRATEDLTMTSGLHIQYFGLNKTYNIEPRLAAKWEFAPRRSFNIGAGLHSKMESASVYLWKIYADDGSYSQPNLNLEMSKAAHFVVGYDQAIGSYTHVKAELYYQHLYDVPVENDPNSTFSMINVTDAYSREALVNKGTGRNYGIELTLEQYLHQGFYYLGSASIFNSLYTPMDDVERKTTYASDYIFNLLMGKEFKVGNEGKERILFVNGKVSLLGGKRYTAIDLPASIAAGEEVREDDKPFGSRSDDLFIANIAIGTRRNKNNTTRELKFDVQNVTNNMAVVDEYYVDGKQDIYKATQLPMFPTISYSISF</sequence>
<dbReference type="SUPFAM" id="SSF56935">
    <property type="entry name" value="Porins"/>
    <property type="match status" value="1"/>
</dbReference>
<dbReference type="SUPFAM" id="SSF49464">
    <property type="entry name" value="Carboxypeptidase regulatory domain-like"/>
    <property type="match status" value="1"/>
</dbReference>
<evidence type="ECO:0000256" key="1">
    <source>
        <dbReference type="SAM" id="SignalP"/>
    </source>
</evidence>
<dbReference type="Proteomes" id="UP001065174">
    <property type="component" value="Chromosome"/>
</dbReference>
<dbReference type="Pfam" id="PF13715">
    <property type="entry name" value="CarbopepD_reg_2"/>
    <property type="match status" value="1"/>
</dbReference>
<organism evidence="2 3">
    <name type="scientific">Reichenbachiella agarivorans</name>
    <dbReference type="NCBI Taxonomy" id="2979464"/>
    <lineage>
        <taxon>Bacteria</taxon>
        <taxon>Pseudomonadati</taxon>
        <taxon>Bacteroidota</taxon>
        <taxon>Cytophagia</taxon>
        <taxon>Cytophagales</taxon>
        <taxon>Reichenbachiellaceae</taxon>
        <taxon>Reichenbachiella</taxon>
    </lineage>
</organism>
<proteinExistence type="predicted"/>
<keyword evidence="1" id="KW-0732">Signal</keyword>
<dbReference type="InterPro" id="IPR008969">
    <property type="entry name" value="CarboxyPept-like_regulatory"/>
</dbReference>
<keyword evidence="2" id="KW-0675">Receptor</keyword>
<feature type="signal peptide" evidence="1">
    <location>
        <begin position="1"/>
        <end position="23"/>
    </location>
</feature>